<evidence type="ECO:0000256" key="3">
    <source>
        <dbReference type="ARBA" id="ARBA00022578"/>
    </source>
</evidence>
<protein>
    <submittedName>
        <fullName evidence="7">Uncharacterized protein</fullName>
    </submittedName>
</protein>
<comment type="function">
    <text evidence="1">Required for the transposition of the insertion element.</text>
</comment>
<dbReference type="AlphaFoldDB" id="A0A4R9AH68"/>
<evidence type="ECO:0000256" key="5">
    <source>
        <dbReference type="ARBA" id="ARBA00023172"/>
    </source>
</evidence>
<dbReference type="GO" id="GO:0003677">
    <property type="term" value="F:DNA binding"/>
    <property type="evidence" value="ECO:0007669"/>
    <property type="project" value="UniProtKB-KW"/>
</dbReference>
<comment type="caution">
    <text evidence="7">The sequence shown here is derived from an EMBL/GenBank/DDBJ whole genome shotgun (WGS) entry which is preliminary data.</text>
</comment>
<keyword evidence="4" id="KW-0238">DNA-binding</keyword>
<gene>
    <name evidence="7" type="ORF">E3T39_07205</name>
</gene>
<evidence type="ECO:0000313" key="7">
    <source>
        <dbReference type="EMBL" id="TFD60897.1"/>
    </source>
</evidence>
<comment type="similarity">
    <text evidence="2">Belongs to the transposase mutator family.</text>
</comment>
<dbReference type="Proteomes" id="UP000298170">
    <property type="component" value="Unassembled WGS sequence"/>
</dbReference>
<keyword evidence="8" id="KW-1185">Reference proteome</keyword>
<dbReference type="EMBL" id="SOHJ01000007">
    <property type="protein sequence ID" value="TFD60897.1"/>
    <property type="molecule type" value="Genomic_DNA"/>
</dbReference>
<dbReference type="Pfam" id="PF00872">
    <property type="entry name" value="Transposase_mut"/>
    <property type="match status" value="1"/>
</dbReference>
<dbReference type="OrthoDB" id="9793302at2"/>
<evidence type="ECO:0000256" key="6">
    <source>
        <dbReference type="SAM" id="MobiDB-lite"/>
    </source>
</evidence>
<feature type="region of interest" description="Disordered" evidence="6">
    <location>
        <begin position="19"/>
        <end position="46"/>
    </location>
</feature>
<evidence type="ECO:0000256" key="4">
    <source>
        <dbReference type="ARBA" id="ARBA00023125"/>
    </source>
</evidence>
<proteinExistence type="inferred from homology"/>
<keyword evidence="3" id="KW-0815">Transposition</keyword>
<sequence>MRSPTWSYSCCQKTRVSSPAATTSSMAGTRRADHAAPPAGGTRQRTVASPGWCNFRGLIRWIVNVVRSLKFRGLDGVRLVIFDAHSDLKKAIRTVFGVPVLSGPGAHISQRAGVRMARAFGSWRAAPVVPFRIRTAR</sequence>
<evidence type="ECO:0000256" key="1">
    <source>
        <dbReference type="ARBA" id="ARBA00002190"/>
    </source>
</evidence>
<organism evidence="7 8">
    <name type="scientific">Cryobacterium suzukii</name>
    <dbReference type="NCBI Taxonomy" id="1259198"/>
    <lineage>
        <taxon>Bacteria</taxon>
        <taxon>Bacillati</taxon>
        <taxon>Actinomycetota</taxon>
        <taxon>Actinomycetes</taxon>
        <taxon>Micrococcales</taxon>
        <taxon>Microbacteriaceae</taxon>
        <taxon>Cryobacterium</taxon>
    </lineage>
</organism>
<name>A0A4R9AH68_9MICO</name>
<evidence type="ECO:0000313" key="8">
    <source>
        <dbReference type="Proteomes" id="UP000298170"/>
    </source>
</evidence>
<dbReference type="GO" id="GO:0004803">
    <property type="term" value="F:transposase activity"/>
    <property type="evidence" value="ECO:0007669"/>
    <property type="project" value="InterPro"/>
</dbReference>
<keyword evidence="5" id="KW-0233">DNA recombination</keyword>
<reference evidence="7 8" key="1">
    <citation type="submission" date="2019-03" db="EMBL/GenBank/DDBJ databases">
        <title>Genomics of glacier-inhabiting Cryobacterium strains.</title>
        <authorList>
            <person name="Liu Q."/>
            <person name="Xin Y.-H."/>
        </authorList>
    </citation>
    <scope>NUCLEOTIDE SEQUENCE [LARGE SCALE GENOMIC DNA]</scope>
    <source>
        <strain evidence="7 8">Sr39</strain>
    </source>
</reference>
<evidence type="ECO:0000256" key="2">
    <source>
        <dbReference type="ARBA" id="ARBA00010961"/>
    </source>
</evidence>
<dbReference type="InterPro" id="IPR001207">
    <property type="entry name" value="Transposase_mutator"/>
</dbReference>
<dbReference type="GO" id="GO:0006313">
    <property type="term" value="P:DNA transposition"/>
    <property type="evidence" value="ECO:0007669"/>
    <property type="project" value="InterPro"/>
</dbReference>
<accession>A0A4R9AH68</accession>